<reference evidence="7 8" key="1">
    <citation type="submission" date="2019-03" db="EMBL/GenBank/DDBJ databases">
        <title>Genome Sequencing and Assembly of Various Microbes Isolated from Alder Root Nodule.</title>
        <authorList>
            <person name="Swanson E."/>
            <person name="Sevigny J.L."/>
            <person name="Pesce C."/>
            <person name="Davis I."/>
            <person name="Kleiner V."/>
            <person name="Tisa L."/>
        </authorList>
    </citation>
    <scope>NUCLEOTIDE SEQUENCE [LARGE SCALE GENOMIC DNA]</scope>
    <source>
        <strain evidence="7 8">4R-31</strain>
    </source>
</reference>
<gene>
    <name evidence="7" type="ORF">E4P33_01630</name>
</gene>
<dbReference type="PANTHER" id="PTHR22683:SF1">
    <property type="entry name" value="TYPE VII SECRETION SYSTEM PROTEIN ESSC"/>
    <property type="match status" value="1"/>
</dbReference>
<dbReference type="Pfam" id="PF01580">
    <property type="entry name" value="FtsK_SpoIIIE"/>
    <property type="match status" value="1"/>
</dbReference>
<feature type="region of interest" description="Disordered" evidence="4">
    <location>
        <begin position="601"/>
        <end position="625"/>
    </location>
</feature>
<dbReference type="EMBL" id="SPNK01000001">
    <property type="protein sequence ID" value="TFI03236.1"/>
    <property type="molecule type" value="Genomic_DNA"/>
</dbReference>
<dbReference type="GO" id="GO:0005524">
    <property type="term" value="F:ATP binding"/>
    <property type="evidence" value="ECO:0007669"/>
    <property type="project" value="UniProtKB-UniRule"/>
</dbReference>
<evidence type="ECO:0000313" key="8">
    <source>
        <dbReference type="Proteomes" id="UP000298017"/>
    </source>
</evidence>
<proteinExistence type="predicted"/>
<evidence type="ECO:0000256" key="2">
    <source>
        <dbReference type="ARBA" id="ARBA00022840"/>
    </source>
</evidence>
<evidence type="ECO:0000256" key="1">
    <source>
        <dbReference type="ARBA" id="ARBA00022741"/>
    </source>
</evidence>
<feature type="region of interest" description="Disordered" evidence="4">
    <location>
        <begin position="899"/>
        <end position="1001"/>
    </location>
</feature>
<dbReference type="PROSITE" id="PS50901">
    <property type="entry name" value="FTSK"/>
    <property type="match status" value="1"/>
</dbReference>
<dbReference type="InterPro" id="IPR050206">
    <property type="entry name" value="FtsK/SpoIIIE/SftA"/>
</dbReference>
<organism evidence="7 8">
    <name type="scientific">Kocuria rhizophila</name>
    <dbReference type="NCBI Taxonomy" id="72000"/>
    <lineage>
        <taxon>Bacteria</taxon>
        <taxon>Bacillati</taxon>
        <taxon>Actinomycetota</taxon>
        <taxon>Actinomycetes</taxon>
        <taxon>Micrococcales</taxon>
        <taxon>Micrococcaceae</taxon>
        <taxon>Kocuria</taxon>
    </lineage>
</organism>
<evidence type="ECO:0000259" key="6">
    <source>
        <dbReference type="PROSITE" id="PS50901"/>
    </source>
</evidence>
<feature type="compositionally biased region" description="Low complexity" evidence="4">
    <location>
        <begin position="605"/>
        <end position="622"/>
    </location>
</feature>
<feature type="domain" description="FtsK" evidence="6">
    <location>
        <begin position="671"/>
        <end position="861"/>
    </location>
</feature>
<dbReference type="Gene3D" id="3.40.50.300">
    <property type="entry name" value="P-loop containing nucleotide triphosphate hydrolases"/>
    <property type="match status" value="1"/>
</dbReference>
<keyword evidence="1 3" id="KW-0547">Nucleotide-binding</keyword>
<dbReference type="Proteomes" id="UP000298017">
    <property type="component" value="Unassembled WGS sequence"/>
</dbReference>
<accession>A0AAX2SJI6</accession>
<feature type="compositionally biased region" description="Basic and acidic residues" evidence="4">
    <location>
        <begin position="1402"/>
        <end position="1415"/>
    </location>
</feature>
<dbReference type="PANTHER" id="PTHR22683">
    <property type="entry name" value="SPORULATION PROTEIN RELATED"/>
    <property type="match status" value="1"/>
</dbReference>
<feature type="region of interest" description="Disordered" evidence="4">
    <location>
        <begin position="468"/>
        <end position="487"/>
    </location>
</feature>
<name>A0AAX2SJI6_KOCRH</name>
<keyword evidence="5" id="KW-0472">Membrane</keyword>
<dbReference type="InterPro" id="IPR027417">
    <property type="entry name" value="P-loop_NTPase"/>
</dbReference>
<keyword evidence="5" id="KW-0812">Transmembrane</keyword>
<evidence type="ECO:0000256" key="4">
    <source>
        <dbReference type="SAM" id="MobiDB-lite"/>
    </source>
</evidence>
<dbReference type="SMART" id="SM00382">
    <property type="entry name" value="AAA"/>
    <property type="match status" value="2"/>
</dbReference>
<dbReference type="GO" id="GO:0003677">
    <property type="term" value="F:DNA binding"/>
    <property type="evidence" value="ECO:0007669"/>
    <property type="project" value="InterPro"/>
</dbReference>
<feature type="region of interest" description="Disordered" evidence="4">
    <location>
        <begin position="205"/>
        <end position="234"/>
    </location>
</feature>
<evidence type="ECO:0000313" key="7">
    <source>
        <dbReference type="EMBL" id="TFI03236.1"/>
    </source>
</evidence>
<feature type="region of interest" description="Disordered" evidence="4">
    <location>
        <begin position="1400"/>
        <end position="1422"/>
    </location>
</feature>
<keyword evidence="2 3" id="KW-0067">ATP-binding</keyword>
<keyword evidence="5" id="KW-1133">Transmembrane helix</keyword>
<dbReference type="InterPro" id="IPR003593">
    <property type="entry name" value="AAA+_ATPase"/>
</dbReference>
<sequence>MHLTLHIVWSGTRATHTATVTAAPASDGAHLAAELARLVGTEHRATVEGLDLARLTVGAAPLVDGATVVLLPVADDREHTATGRPERTDRLLGTLCTEPPAAADTATDAPGDEQDATTVEVVEGTGAGTRLVLARGRCDVVLQDDGPVLLPPGSPSTSGADLSLLLDDTGLKVLPTGTRLGSGDRVRLHRGGRLSWLRVDLPAAPGSSPSWPGEQEPPPGITAQEADPSRPLTVDAPSRRRARLTMITGALPLLAGIGIAVVTHWWFFLVFSALGAVTTVVGWVGERVARRETGNRLRAALDRDLRRCAHAAPSAAEVLHRCWALTSDRGFSAAGHASTGSVAGAAFAPRAAPEPVVACTPTGAGRQVSGRPRLELDRAAAARWVRLGHGARAGNVTRGHGVGVREVWHPSAPVIVDLAALPSLTLALDHRRAAGVLNALVVQLFTGPGALGRLVVSPDLAWQAPLRAETPAESTPPQDDEPPGTAGLEVLTADDARTRPRRTGLLRVVVAHATPLDDGEAVLTGSGAQLRLTTRRCNAVPGLSGEDQRFSIDLVPDTVGSEQAARAVAAWSRVSSAGAGTAGGRLPRRLGSHELLALTNHDATLPPSHGPGAHSPGAHGLGAYRGAPEQALGTEASHDAVSANTPCTRAGHSPAAARPVTVLSAAFGVSQAGVERIQLSDEHPHLLIAGTTGCGKSEVLRTIVVGLAAQCPPHRLEFVFIDFKGGAALAPLTGLPHLTTLLTDLGADEIRRALLFLRSELRRRELVLAAHGLRDMAEVLGRDAQTPAIRELVVVVDEAKMLTDAFPEAAQELAVVATVGRSLGVHLVLATQRPQGALPADVRANVTQALCLRVRTEQESVDVVGGTQAARIPSGLPGRGYLDRGDGPAVEVQAAVLTRMRPPAPPSPVVTFTDPARHHGPPRAARSVGPADSGPPPDVAAAVRDVADSWASADETPALPPDDPRGGPDGSRAVPPTLPASADALHSGVGDAVDLGPAENPAEHWSGRAAWRPWEDGALALIGRPAAVHGWFSALLRRCAALALPDVCAAHPVALYVVTASDHPLDGVASAEGVAAHPALRGWARADEPGDVAHLLDTLRAGLGGRQESVSGARPRAVLAVEDWDRCCQHFRAGSWAHLEDDVLALVSTGTALGLSALVTGDRALATGRASHVGPNRLHLPEGQSPDALLHWPRLPPFSAHPGRAALSGPAADRCAPESAAPRAERMAVVQLAGGDAAPAGPARRSNPCPTTTAVPDTALAVEPLAAPHPWPPAFPLPRSWTPPTPRSAGLVLGVTRDGSPCCHPWGPGSTLVVAGPARSGRSSFLAAARAHLDPEAGAAHQRPSTARHDVLHPVLHTAGDVTALLRRLGGVHRPITVVLDDADRLEPDVLRAFAAAWTGRPDADTPPREPHSPHPEPAAANPRAVAYSAGGSAPGHRAAAVERDGLPLHGADSARPPATEEPWLRPGVRVIVGIQLTDSPAATFPPLLTWRHTADALVLRPRRSFDGDTFGATFTGQSLGGPPGRGFWVHRGTATPLQCPLPPTGS</sequence>
<evidence type="ECO:0000256" key="5">
    <source>
        <dbReference type="SAM" id="Phobius"/>
    </source>
</evidence>
<dbReference type="RefSeq" id="WP_135009890.1">
    <property type="nucleotide sequence ID" value="NZ_JAYEXM010000004.1"/>
</dbReference>
<feature type="compositionally biased region" description="Low complexity" evidence="4">
    <location>
        <begin position="939"/>
        <end position="954"/>
    </location>
</feature>
<keyword evidence="8" id="KW-1185">Reference proteome</keyword>
<comment type="caution">
    <text evidence="7">The sequence shown here is derived from an EMBL/GenBank/DDBJ whole genome shotgun (WGS) entry which is preliminary data.</text>
</comment>
<dbReference type="InterPro" id="IPR002543">
    <property type="entry name" value="FtsK_dom"/>
</dbReference>
<protein>
    <recommendedName>
        <fullName evidence="6">FtsK domain-containing protein</fullName>
    </recommendedName>
</protein>
<dbReference type="SUPFAM" id="SSF52540">
    <property type="entry name" value="P-loop containing nucleoside triphosphate hydrolases"/>
    <property type="match status" value="1"/>
</dbReference>
<evidence type="ECO:0000256" key="3">
    <source>
        <dbReference type="PROSITE-ProRule" id="PRU00289"/>
    </source>
</evidence>
<feature type="binding site" evidence="3">
    <location>
        <begin position="690"/>
        <end position="697"/>
    </location>
    <ligand>
        <name>ATP</name>
        <dbReference type="ChEBI" id="CHEBI:30616"/>
    </ligand>
</feature>
<feature type="transmembrane region" description="Helical" evidence="5">
    <location>
        <begin position="247"/>
        <end position="268"/>
    </location>
</feature>